<evidence type="ECO:0000313" key="2">
    <source>
        <dbReference type="Proteomes" id="UP000053424"/>
    </source>
</evidence>
<gene>
    <name evidence="1" type="ORF">M413DRAFT_24731</name>
</gene>
<sequence length="455" mass="51640">MLGKLRSAFPATPFPQLLRSNFAPSTLEFSAVSKAIFSAEALRSSLNSQIIESEVSASLVWKAMTRYKIQRLGKFIAAHKGVVSAIRRIPPEIIQEIFQWLNAILRQRAQLQSTLGLPFAYGQISHSWRASALSVHSLWSVFSVVRNPKSRRGRELQVKYMTELLRRSRQAPIQMFIDVDAIYHIRHLLARCSERWQVLTICGWSVQMLSNLCGIRGRLPNLETLTILFRSPGTFFGALDLFKTAPKLRDVTLVGYDRSAVELPTRQLVDFCSITSGIPNPLNQLTNAYHLENLTYGIWHADRITKAVFLPSLKRLHLREHHPSLPVLDFLTVPFLEYLRISVVQKIDGTLLRSIAKMASRSESGNLPYLGELRIESEHDKMSKGMDEVLRVTPALRVLETPNISSHDTLTHSFINDRTAAKKRKAGDGEGRAKRRCNEFFLILSDPVRNFRVDS</sequence>
<dbReference type="EMBL" id="KN831772">
    <property type="protein sequence ID" value="KIM45554.1"/>
    <property type="molecule type" value="Genomic_DNA"/>
</dbReference>
<dbReference type="HOGENOM" id="CLU_601368_0_0_1"/>
<dbReference type="Gene3D" id="3.80.10.10">
    <property type="entry name" value="Ribonuclease Inhibitor"/>
    <property type="match status" value="1"/>
</dbReference>
<reference evidence="1 2" key="1">
    <citation type="submission" date="2014-04" db="EMBL/GenBank/DDBJ databases">
        <authorList>
            <consortium name="DOE Joint Genome Institute"/>
            <person name="Kuo A."/>
            <person name="Gay G."/>
            <person name="Dore J."/>
            <person name="Kohler A."/>
            <person name="Nagy L.G."/>
            <person name="Floudas D."/>
            <person name="Copeland A."/>
            <person name="Barry K.W."/>
            <person name="Cichocki N."/>
            <person name="Veneault-Fourrey C."/>
            <person name="LaButti K."/>
            <person name="Lindquist E.A."/>
            <person name="Lipzen A."/>
            <person name="Lundell T."/>
            <person name="Morin E."/>
            <person name="Murat C."/>
            <person name="Sun H."/>
            <person name="Tunlid A."/>
            <person name="Henrissat B."/>
            <person name="Grigoriev I.V."/>
            <person name="Hibbett D.S."/>
            <person name="Martin F."/>
            <person name="Nordberg H.P."/>
            <person name="Cantor M.N."/>
            <person name="Hua S.X."/>
        </authorList>
    </citation>
    <scope>NUCLEOTIDE SEQUENCE [LARGE SCALE GENOMIC DNA]</scope>
    <source>
        <strain evidence="2">h7</strain>
    </source>
</reference>
<dbReference type="SUPFAM" id="SSF52047">
    <property type="entry name" value="RNI-like"/>
    <property type="match status" value="1"/>
</dbReference>
<dbReference type="AlphaFoldDB" id="A0A0C3CN50"/>
<organism evidence="1 2">
    <name type="scientific">Hebeloma cylindrosporum</name>
    <dbReference type="NCBI Taxonomy" id="76867"/>
    <lineage>
        <taxon>Eukaryota</taxon>
        <taxon>Fungi</taxon>
        <taxon>Dikarya</taxon>
        <taxon>Basidiomycota</taxon>
        <taxon>Agaricomycotina</taxon>
        <taxon>Agaricomycetes</taxon>
        <taxon>Agaricomycetidae</taxon>
        <taxon>Agaricales</taxon>
        <taxon>Agaricineae</taxon>
        <taxon>Hymenogastraceae</taxon>
        <taxon>Hebeloma</taxon>
    </lineage>
</organism>
<proteinExistence type="predicted"/>
<dbReference type="Proteomes" id="UP000053424">
    <property type="component" value="Unassembled WGS sequence"/>
</dbReference>
<keyword evidence="2" id="KW-1185">Reference proteome</keyword>
<accession>A0A0C3CN50</accession>
<dbReference type="OrthoDB" id="3365698at2759"/>
<dbReference type="InterPro" id="IPR032675">
    <property type="entry name" value="LRR_dom_sf"/>
</dbReference>
<reference evidence="2" key="2">
    <citation type="submission" date="2015-01" db="EMBL/GenBank/DDBJ databases">
        <title>Evolutionary Origins and Diversification of the Mycorrhizal Mutualists.</title>
        <authorList>
            <consortium name="DOE Joint Genome Institute"/>
            <consortium name="Mycorrhizal Genomics Consortium"/>
            <person name="Kohler A."/>
            <person name="Kuo A."/>
            <person name="Nagy L.G."/>
            <person name="Floudas D."/>
            <person name="Copeland A."/>
            <person name="Barry K.W."/>
            <person name="Cichocki N."/>
            <person name="Veneault-Fourrey C."/>
            <person name="LaButti K."/>
            <person name="Lindquist E.A."/>
            <person name="Lipzen A."/>
            <person name="Lundell T."/>
            <person name="Morin E."/>
            <person name="Murat C."/>
            <person name="Riley R."/>
            <person name="Ohm R."/>
            <person name="Sun H."/>
            <person name="Tunlid A."/>
            <person name="Henrissat B."/>
            <person name="Grigoriev I.V."/>
            <person name="Hibbett D.S."/>
            <person name="Martin F."/>
        </authorList>
    </citation>
    <scope>NUCLEOTIDE SEQUENCE [LARGE SCALE GENOMIC DNA]</scope>
    <source>
        <strain evidence="2">h7</strain>
    </source>
</reference>
<protein>
    <recommendedName>
        <fullName evidence="3">F-box domain-containing protein</fullName>
    </recommendedName>
</protein>
<name>A0A0C3CN50_HEBCY</name>
<evidence type="ECO:0000313" key="1">
    <source>
        <dbReference type="EMBL" id="KIM45554.1"/>
    </source>
</evidence>
<dbReference type="STRING" id="686832.A0A0C3CN50"/>
<evidence type="ECO:0008006" key="3">
    <source>
        <dbReference type="Google" id="ProtNLM"/>
    </source>
</evidence>